<accession>A0AAC9Z6E8</accession>
<evidence type="ECO:0000313" key="1">
    <source>
        <dbReference type="EMBL" id="ATF04273.1"/>
    </source>
</evidence>
<evidence type="ECO:0000313" key="2">
    <source>
        <dbReference type="Proteomes" id="UP000217545"/>
    </source>
</evidence>
<dbReference type="AlphaFoldDB" id="A0AAC9Z6E8"/>
<dbReference type="EMBL" id="CP010784">
    <property type="protein sequence ID" value="ATF04273.1"/>
    <property type="molecule type" value="Genomic_DNA"/>
</dbReference>
<dbReference type="Proteomes" id="UP000217545">
    <property type="component" value="Chromosome"/>
</dbReference>
<name>A0AAC9Z6E8_9RHOB</name>
<sequence>MSTRELNLLTHAEQWQLAYSKLSRSRKNLLSECLEDHCSSVSLHIRLKSEPWKICFNHAMINAVPGNQPMRCNNGHTANALIFFDKSGAPGGAESNHRHEDFQSRINYHFTAT</sequence>
<organism evidence="1 2">
    <name type="scientific">Phaeobacter gallaeciensis</name>
    <dbReference type="NCBI Taxonomy" id="60890"/>
    <lineage>
        <taxon>Bacteria</taxon>
        <taxon>Pseudomonadati</taxon>
        <taxon>Pseudomonadota</taxon>
        <taxon>Alphaproteobacteria</taxon>
        <taxon>Rhodobacterales</taxon>
        <taxon>Roseobacteraceae</taxon>
        <taxon>Phaeobacter</taxon>
    </lineage>
</organism>
<proteinExistence type="predicted"/>
<protein>
    <submittedName>
        <fullName evidence="1">Uncharacterized protein</fullName>
    </submittedName>
</protein>
<gene>
    <name evidence="1" type="ORF">PhaeoP63_00156</name>
</gene>
<reference evidence="1 2" key="1">
    <citation type="journal article" date="2017" name="Front. Microbiol.">
        <title>Phaeobacter piscinae sp. nov., a species of the Roseobacter group and potential aquaculture probiont.</title>
        <authorList>
            <person name="Sonnenschein E.C."/>
            <person name="Phippen C.B.W."/>
            <person name="Nielsen K.F."/>
            <person name="Mateiu R.V."/>
            <person name="Melchiorsen J."/>
            <person name="Gram L."/>
            <person name="Overmann J."/>
            <person name="Freese H.M."/>
        </authorList>
    </citation>
    <scope>NUCLEOTIDE SEQUENCE [LARGE SCALE GENOMIC DNA]</scope>
    <source>
        <strain evidence="1 2">P63</strain>
    </source>
</reference>